<name>A0A8C6MXF6_MUSSI</name>
<reference evidence="1" key="2">
    <citation type="submission" date="2025-09" db="UniProtKB">
        <authorList>
            <consortium name="Ensembl"/>
        </authorList>
    </citation>
    <scope>IDENTIFICATION</scope>
</reference>
<evidence type="ECO:0000313" key="1">
    <source>
        <dbReference type="Ensembl" id="ENSMSIP00000020160.1"/>
    </source>
</evidence>
<keyword evidence="2" id="KW-1185">Reference proteome</keyword>
<reference evidence="1" key="1">
    <citation type="submission" date="2025-08" db="UniProtKB">
        <authorList>
            <consortium name="Ensembl"/>
        </authorList>
    </citation>
    <scope>IDENTIFICATION</scope>
</reference>
<protein>
    <submittedName>
        <fullName evidence="1">Uncharacterized protein</fullName>
    </submittedName>
</protein>
<dbReference type="AlphaFoldDB" id="A0A8C6MXF6"/>
<sequence>MNDPGTPQRALLSLFPLNGHYCSITFVHKRAHQPPEIFSSLGTLLAVSSFQEELNNSVSWKPKSTKFSLQDTHRHVSSLDQGVNNSLGFSCILMHLGPVLQSPRKERVHRYTSGKDNILDALDLNNNQRHSDRQTVFRTLILRAEWAIVGTGIPQKVMIVGKG</sequence>
<proteinExistence type="predicted"/>
<dbReference type="Proteomes" id="UP000694415">
    <property type="component" value="Unplaced"/>
</dbReference>
<organism evidence="1 2">
    <name type="scientific">Mus spicilegus</name>
    <name type="common">Mound-building mouse</name>
    <dbReference type="NCBI Taxonomy" id="10103"/>
    <lineage>
        <taxon>Eukaryota</taxon>
        <taxon>Metazoa</taxon>
        <taxon>Chordata</taxon>
        <taxon>Craniata</taxon>
        <taxon>Vertebrata</taxon>
        <taxon>Euteleostomi</taxon>
        <taxon>Mammalia</taxon>
        <taxon>Eutheria</taxon>
        <taxon>Euarchontoglires</taxon>
        <taxon>Glires</taxon>
        <taxon>Rodentia</taxon>
        <taxon>Myomorpha</taxon>
        <taxon>Muroidea</taxon>
        <taxon>Muridae</taxon>
        <taxon>Murinae</taxon>
        <taxon>Mus</taxon>
        <taxon>Mus</taxon>
    </lineage>
</organism>
<evidence type="ECO:0000313" key="2">
    <source>
        <dbReference type="Proteomes" id="UP000694415"/>
    </source>
</evidence>
<accession>A0A8C6MXF6</accession>
<dbReference type="Ensembl" id="ENSMSIT00000025446.1">
    <property type="protein sequence ID" value="ENSMSIP00000020160.1"/>
    <property type="gene ID" value="ENSMSIG00000017122.1"/>
</dbReference>